<dbReference type="GO" id="GO:0008173">
    <property type="term" value="F:RNA methyltransferase activity"/>
    <property type="evidence" value="ECO:0007669"/>
    <property type="project" value="InterPro"/>
</dbReference>
<feature type="domain" description="SAM-dependent MTase RsmB/NOP-type" evidence="6">
    <location>
        <begin position="136"/>
        <end position="411"/>
    </location>
</feature>
<dbReference type="Gene3D" id="3.40.50.150">
    <property type="entry name" value="Vaccinia Virus protein VP39"/>
    <property type="match status" value="1"/>
</dbReference>
<name>A0A1B4V5T5_9GAMM</name>
<gene>
    <name evidence="7" type="ORF">SVA_2360</name>
</gene>
<dbReference type="GO" id="GO:0001510">
    <property type="term" value="P:RNA methylation"/>
    <property type="evidence" value="ECO:0007669"/>
    <property type="project" value="InterPro"/>
</dbReference>
<feature type="binding site" evidence="5">
    <location>
        <position position="297"/>
    </location>
    <ligand>
        <name>S-adenosyl-L-methionine</name>
        <dbReference type="ChEBI" id="CHEBI:59789"/>
    </ligand>
</feature>
<protein>
    <submittedName>
        <fullName evidence="7">SAM-dependent methyltransferase</fullName>
    </submittedName>
</protein>
<keyword evidence="2 5" id="KW-0808">Transferase</keyword>
<dbReference type="GO" id="GO:0003723">
    <property type="term" value="F:RNA binding"/>
    <property type="evidence" value="ECO:0007669"/>
    <property type="project" value="UniProtKB-UniRule"/>
</dbReference>
<dbReference type="InterPro" id="IPR029063">
    <property type="entry name" value="SAM-dependent_MTases_sf"/>
</dbReference>
<dbReference type="Pfam" id="PF01189">
    <property type="entry name" value="Methyltr_RsmB-F"/>
    <property type="match status" value="1"/>
</dbReference>
<dbReference type="OrthoDB" id="9810297at2"/>
<evidence type="ECO:0000256" key="4">
    <source>
        <dbReference type="ARBA" id="ARBA00022884"/>
    </source>
</evidence>
<dbReference type="EMBL" id="AP014936">
    <property type="protein sequence ID" value="BAU48910.1"/>
    <property type="molecule type" value="Genomic_DNA"/>
</dbReference>
<feature type="active site" description="Nucleophile" evidence="5">
    <location>
        <position position="348"/>
    </location>
</feature>
<organism evidence="7 8">
    <name type="scientific">Sulfurifustis variabilis</name>
    <dbReference type="NCBI Taxonomy" id="1675686"/>
    <lineage>
        <taxon>Bacteria</taxon>
        <taxon>Pseudomonadati</taxon>
        <taxon>Pseudomonadota</taxon>
        <taxon>Gammaproteobacteria</taxon>
        <taxon>Acidiferrobacterales</taxon>
        <taxon>Acidiferrobacteraceae</taxon>
        <taxon>Sulfurifustis</taxon>
    </lineage>
</organism>
<reference evidence="7 8" key="1">
    <citation type="submission" date="2015-08" db="EMBL/GenBank/DDBJ databases">
        <title>Complete genome sequence of Sulfurifustis variabilis.</title>
        <authorList>
            <person name="Miura A."/>
            <person name="Kojima H."/>
            <person name="Fukui M."/>
        </authorList>
    </citation>
    <scope>NUCLEOTIDE SEQUENCE [LARGE SCALE GENOMIC DNA]</scope>
    <source>
        <strain evidence="8">skN76</strain>
    </source>
</reference>
<dbReference type="Proteomes" id="UP000218899">
    <property type="component" value="Chromosome"/>
</dbReference>
<dbReference type="InterPro" id="IPR023267">
    <property type="entry name" value="RCMT"/>
</dbReference>
<dbReference type="InterPro" id="IPR054728">
    <property type="entry name" value="RsmB-like_ferredoxin"/>
</dbReference>
<evidence type="ECO:0000256" key="3">
    <source>
        <dbReference type="ARBA" id="ARBA00022691"/>
    </source>
</evidence>
<dbReference type="InterPro" id="IPR049560">
    <property type="entry name" value="MeTrfase_RsmB-F_NOP2_cat"/>
</dbReference>
<keyword evidence="3 5" id="KW-0949">S-adenosyl-L-methionine</keyword>
<comment type="caution">
    <text evidence="5">Lacks conserved residue(s) required for the propagation of feature annotation.</text>
</comment>
<dbReference type="Gene3D" id="3.30.70.1170">
    <property type="entry name" value="Sun protein, domain 3"/>
    <property type="match status" value="1"/>
</dbReference>
<evidence type="ECO:0000313" key="7">
    <source>
        <dbReference type="EMBL" id="BAU48910.1"/>
    </source>
</evidence>
<comment type="similarity">
    <text evidence="5">Belongs to the class I-like SAM-binding methyltransferase superfamily. RsmB/NOP family.</text>
</comment>
<dbReference type="PANTHER" id="PTHR22807:SF53">
    <property type="entry name" value="RIBOSOMAL RNA SMALL SUBUNIT METHYLTRANSFERASE B-RELATED"/>
    <property type="match status" value="1"/>
</dbReference>
<dbReference type="PANTHER" id="PTHR22807">
    <property type="entry name" value="NOP2 YEAST -RELATED NOL1/NOP2/FMU SUN DOMAIN-CONTAINING"/>
    <property type="match status" value="1"/>
</dbReference>
<dbReference type="PRINTS" id="PR02008">
    <property type="entry name" value="RCMTFAMILY"/>
</dbReference>
<dbReference type="KEGG" id="sva:SVA_2360"/>
<evidence type="ECO:0000256" key="2">
    <source>
        <dbReference type="ARBA" id="ARBA00022679"/>
    </source>
</evidence>
<evidence type="ECO:0000313" key="8">
    <source>
        <dbReference type="Proteomes" id="UP000218899"/>
    </source>
</evidence>
<dbReference type="AlphaFoldDB" id="A0A1B4V5T5"/>
<dbReference type="PROSITE" id="PS51686">
    <property type="entry name" value="SAM_MT_RSMB_NOP"/>
    <property type="match status" value="1"/>
</dbReference>
<feature type="binding site" evidence="5">
    <location>
        <position position="250"/>
    </location>
    <ligand>
        <name>S-adenosyl-L-methionine</name>
        <dbReference type="ChEBI" id="CHEBI:59789"/>
    </ligand>
</feature>
<dbReference type="CDD" id="cd02440">
    <property type="entry name" value="AdoMet_MTases"/>
    <property type="match status" value="1"/>
</dbReference>
<keyword evidence="4 5" id="KW-0694">RNA-binding</keyword>
<evidence type="ECO:0000259" key="6">
    <source>
        <dbReference type="PROSITE" id="PS51686"/>
    </source>
</evidence>
<evidence type="ECO:0000256" key="5">
    <source>
        <dbReference type="PROSITE-ProRule" id="PRU01023"/>
    </source>
</evidence>
<accession>A0A1B4V5T5</accession>
<dbReference type="SUPFAM" id="SSF53335">
    <property type="entry name" value="S-adenosyl-L-methionine-dependent methyltransferases"/>
    <property type="match status" value="1"/>
</dbReference>
<dbReference type="Pfam" id="PF22458">
    <property type="entry name" value="RsmF-B_ferredox"/>
    <property type="match status" value="1"/>
</dbReference>
<keyword evidence="8" id="KW-1185">Reference proteome</keyword>
<evidence type="ECO:0000256" key="1">
    <source>
        <dbReference type="ARBA" id="ARBA00022603"/>
    </source>
</evidence>
<dbReference type="RefSeq" id="WP_096462933.1">
    <property type="nucleotide sequence ID" value="NZ_AP014936.1"/>
</dbReference>
<sequence length="412" mass="44879">MRPHHLKQSAELLAAILGGARAADKQMESYFRAHRAMGVRDRAEVAETVYGCLRHRRLLAHCAGEDAAALVAAYLVREGSSARALAEAGFRGDARALVGCLRTLDPRALPLAVAASLPDWLAAELQAEYGDEASALAEALNQPAPVDLRVNTVKARREEVQERLAEEGFEADATPFSPVGLRLRQRAPVFHSRAFKDGLIEVQDEGSQLVSLLLEPRRGEMVVDFCAGAGGKTLHLGALMANTGSVYAFDVSAARLERLAPRLARSGLSNVRPVVIAHERDERAKRLHGKIDRVLVDAPCTGTGTLRRNSDIKWRSVDLEALRAEQARILDAAARLLKPGGRLVYATCSLLREENDAVIDAFLKARADFRVVPAAAILSRRRVPLDTGDALRLLPHRHRTDGFYAAALERTA</sequence>
<keyword evidence="1 5" id="KW-0489">Methyltransferase</keyword>
<proteinExistence type="inferred from homology"/>
<dbReference type="InterPro" id="IPR001678">
    <property type="entry name" value="MeTrfase_RsmB-F_NOP2_dom"/>
</dbReference>